<reference evidence="5 6" key="1">
    <citation type="submission" date="2018-11" db="EMBL/GenBank/DDBJ databases">
        <title>Genomic Encyclopedia of Type Strains, Phase IV (KMG-IV): sequencing the most valuable type-strain genomes for metagenomic binning, comparative biology and taxonomic classification.</title>
        <authorList>
            <person name="Goeker M."/>
        </authorList>
    </citation>
    <scope>NUCLEOTIDE SEQUENCE [LARGE SCALE GENOMIC DNA]</scope>
    <source>
        <strain evidence="5 6">DSM 100316</strain>
    </source>
</reference>
<dbReference type="InterPro" id="IPR011663">
    <property type="entry name" value="UTRA"/>
</dbReference>
<dbReference type="PANTHER" id="PTHR44846:SF7">
    <property type="entry name" value="TRANSCRIPTIONAL REGULATOR OF 2-AMINOETHYLPHOSPHONATE DEGRADATION OPERONS-RELATED"/>
    <property type="match status" value="1"/>
</dbReference>
<dbReference type="PANTHER" id="PTHR44846">
    <property type="entry name" value="MANNOSYL-D-GLYCERATE TRANSPORT/METABOLISM SYSTEM REPRESSOR MNGR-RELATED"/>
    <property type="match status" value="1"/>
</dbReference>
<sequence>MSVVGQGQRIFLDLTQQLRSGELKPGDKLPSERFLAESYHVSRATLRDGLQRVADQGLIYRANRRGWFVAPPRVRYQPAIEPNFHQMVSAAGGRPKTQTLEKRIVPATATIAAMLDVDENTLVFYLRRLRYIDDRAVCCAESYVRADQVPGLLDCNTDGSMTEIYQQQFNKTYGKIDIQLYPTALNQQIAEALLTVEGASALLIKRLNKGLDGQVIDYELEWWCHDAITVCFSGGV</sequence>
<dbReference type="GO" id="GO:0003700">
    <property type="term" value="F:DNA-binding transcription factor activity"/>
    <property type="evidence" value="ECO:0007669"/>
    <property type="project" value="InterPro"/>
</dbReference>
<keyword evidence="6" id="KW-1185">Reference proteome</keyword>
<comment type="caution">
    <text evidence="5">The sequence shown here is derived from an EMBL/GenBank/DDBJ whole genome shotgun (WGS) entry which is preliminary data.</text>
</comment>
<keyword evidence="2 5" id="KW-0238">DNA-binding</keyword>
<dbReference type="InterPro" id="IPR036390">
    <property type="entry name" value="WH_DNA-bd_sf"/>
</dbReference>
<dbReference type="GO" id="GO:0045892">
    <property type="term" value="P:negative regulation of DNA-templated transcription"/>
    <property type="evidence" value="ECO:0007669"/>
    <property type="project" value="TreeGrafter"/>
</dbReference>
<dbReference type="Gene3D" id="3.40.1410.10">
    <property type="entry name" value="Chorismate lyase-like"/>
    <property type="match status" value="1"/>
</dbReference>
<dbReference type="SUPFAM" id="SSF64288">
    <property type="entry name" value="Chorismate lyase-like"/>
    <property type="match status" value="1"/>
</dbReference>
<dbReference type="GO" id="GO:0003677">
    <property type="term" value="F:DNA binding"/>
    <property type="evidence" value="ECO:0007669"/>
    <property type="project" value="UniProtKB-KW"/>
</dbReference>
<protein>
    <submittedName>
        <fullName evidence="5">DNA-binding GntR family transcriptional regulator</fullName>
    </submittedName>
</protein>
<dbReference type="PROSITE" id="PS50949">
    <property type="entry name" value="HTH_GNTR"/>
    <property type="match status" value="1"/>
</dbReference>
<gene>
    <name evidence="5" type="ORF">EDC56_0956</name>
</gene>
<accession>A0A3N2DZY7</accession>
<evidence type="ECO:0000256" key="3">
    <source>
        <dbReference type="ARBA" id="ARBA00023163"/>
    </source>
</evidence>
<feature type="domain" description="HTH gntR-type" evidence="4">
    <location>
        <begin position="4"/>
        <end position="72"/>
    </location>
</feature>
<evidence type="ECO:0000313" key="5">
    <source>
        <dbReference type="EMBL" id="ROS05426.1"/>
    </source>
</evidence>
<dbReference type="AlphaFoldDB" id="A0A3N2DZY7"/>
<evidence type="ECO:0000256" key="1">
    <source>
        <dbReference type="ARBA" id="ARBA00023015"/>
    </source>
</evidence>
<dbReference type="Pfam" id="PF00392">
    <property type="entry name" value="GntR"/>
    <property type="match status" value="1"/>
</dbReference>
<dbReference type="OrthoDB" id="5450856at2"/>
<dbReference type="RefSeq" id="WP_123711332.1">
    <property type="nucleotide sequence ID" value="NZ_RKHR01000003.1"/>
</dbReference>
<evidence type="ECO:0000313" key="6">
    <source>
        <dbReference type="Proteomes" id="UP000275394"/>
    </source>
</evidence>
<organism evidence="5 6">
    <name type="scientific">Sinobacterium caligoides</name>
    <dbReference type="NCBI Taxonomy" id="933926"/>
    <lineage>
        <taxon>Bacteria</taxon>
        <taxon>Pseudomonadati</taxon>
        <taxon>Pseudomonadota</taxon>
        <taxon>Gammaproteobacteria</taxon>
        <taxon>Cellvibrionales</taxon>
        <taxon>Spongiibacteraceae</taxon>
        <taxon>Sinobacterium</taxon>
    </lineage>
</organism>
<name>A0A3N2DZY7_9GAMM</name>
<dbReference type="Proteomes" id="UP000275394">
    <property type="component" value="Unassembled WGS sequence"/>
</dbReference>
<keyword evidence="3" id="KW-0804">Transcription</keyword>
<dbReference type="SMART" id="SM00345">
    <property type="entry name" value="HTH_GNTR"/>
    <property type="match status" value="1"/>
</dbReference>
<dbReference type="SMART" id="SM00866">
    <property type="entry name" value="UTRA"/>
    <property type="match status" value="1"/>
</dbReference>
<dbReference type="PRINTS" id="PR00035">
    <property type="entry name" value="HTHGNTR"/>
</dbReference>
<keyword evidence="1" id="KW-0805">Transcription regulation</keyword>
<dbReference type="Pfam" id="PF07702">
    <property type="entry name" value="UTRA"/>
    <property type="match status" value="1"/>
</dbReference>
<dbReference type="InterPro" id="IPR050679">
    <property type="entry name" value="Bact_HTH_transcr_reg"/>
</dbReference>
<proteinExistence type="predicted"/>
<dbReference type="InterPro" id="IPR000524">
    <property type="entry name" value="Tscrpt_reg_HTH_GntR"/>
</dbReference>
<dbReference type="SUPFAM" id="SSF46785">
    <property type="entry name" value="Winged helix' DNA-binding domain"/>
    <property type="match status" value="1"/>
</dbReference>
<dbReference type="Gene3D" id="1.10.10.10">
    <property type="entry name" value="Winged helix-like DNA-binding domain superfamily/Winged helix DNA-binding domain"/>
    <property type="match status" value="1"/>
</dbReference>
<evidence type="ECO:0000256" key="2">
    <source>
        <dbReference type="ARBA" id="ARBA00023125"/>
    </source>
</evidence>
<dbReference type="CDD" id="cd07377">
    <property type="entry name" value="WHTH_GntR"/>
    <property type="match status" value="1"/>
</dbReference>
<evidence type="ECO:0000259" key="4">
    <source>
        <dbReference type="PROSITE" id="PS50949"/>
    </source>
</evidence>
<dbReference type="InterPro" id="IPR036388">
    <property type="entry name" value="WH-like_DNA-bd_sf"/>
</dbReference>
<dbReference type="EMBL" id="RKHR01000003">
    <property type="protein sequence ID" value="ROS05426.1"/>
    <property type="molecule type" value="Genomic_DNA"/>
</dbReference>
<dbReference type="InterPro" id="IPR028978">
    <property type="entry name" value="Chorismate_lyase_/UTRA_dom_sf"/>
</dbReference>